<organism evidence="2">
    <name type="scientific">viral metagenome</name>
    <dbReference type="NCBI Taxonomy" id="1070528"/>
    <lineage>
        <taxon>unclassified sequences</taxon>
        <taxon>metagenomes</taxon>
        <taxon>organismal metagenomes</taxon>
    </lineage>
</organism>
<reference evidence="2" key="1">
    <citation type="submission" date="2020-03" db="EMBL/GenBank/DDBJ databases">
        <title>The deep terrestrial virosphere.</title>
        <authorList>
            <person name="Holmfeldt K."/>
            <person name="Nilsson E."/>
            <person name="Simone D."/>
            <person name="Lopez-Fernandez M."/>
            <person name="Wu X."/>
            <person name="de Brujin I."/>
            <person name="Lundin D."/>
            <person name="Andersson A."/>
            <person name="Bertilsson S."/>
            <person name="Dopson M."/>
        </authorList>
    </citation>
    <scope>NUCLEOTIDE SEQUENCE</scope>
    <source>
        <strain evidence="2">TM448A01832</strain>
        <strain evidence="3">TM448B00512</strain>
    </source>
</reference>
<keyword evidence="1" id="KW-1133">Transmembrane helix</keyword>
<keyword evidence="1" id="KW-0472">Membrane</keyword>
<protein>
    <submittedName>
        <fullName evidence="2">Uncharacterized protein</fullName>
    </submittedName>
</protein>
<proteinExistence type="predicted"/>
<sequence>MLSKVIAWLKGLPWWAWLLGVPVAIGALAILGRTFGSLFGIFKPEPGPVVSPGVSPAEGQKLKEEATSIADAAVKAAEDYADGEKARLKDKFGPGGGS</sequence>
<name>A0A6H1ZSQ5_9ZZZZ</name>
<evidence type="ECO:0000313" key="3">
    <source>
        <dbReference type="EMBL" id="QJH95736.1"/>
    </source>
</evidence>
<evidence type="ECO:0000313" key="2">
    <source>
        <dbReference type="EMBL" id="QJA50604.1"/>
    </source>
</evidence>
<feature type="transmembrane region" description="Helical" evidence="1">
    <location>
        <begin position="12"/>
        <end position="31"/>
    </location>
</feature>
<keyword evidence="1" id="KW-0812">Transmembrane</keyword>
<gene>
    <name evidence="2" type="ORF">TM448A01832_0006</name>
    <name evidence="3" type="ORF">TM448B00512_0003</name>
</gene>
<evidence type="ECO:0000256" key="1">
    <source>
        <dbReference type="SAM" id="Phobius"/>
    </source>
</evidence>
<dbReference type="EMBL" id="MT144628">
    <property type="protein sequence ID" value="QJH95736.1"/>
    <property type="molecule type" value="Genomic_DNA"/>
</dbReference>
<dbReference type="EMBL" id="MT144206">
    <property type="protein sequence ID" value="QJA50604.1"/>
    <property type="molecule type" value="Genomic_DNA"/>
</dbReference>
<dbReference type="AlphaFoldDB" id="A0A6H1ZSQ5"/>
<accession>A0A6H1ZSQ5</accession>